<dbReference type="AlphaFoldDB" id="A0A0F9SCZ7"/>
<reference evidence="1" key="1">
    <citation type="journal article" date="2015" name="Nature">
        <title>Complex archaea that bridge the gap between prokaryotes and eukaryotes.</title>
        <authorList>
            <person name="Spang A."/>
            <person name="Saw J.H."/>
            <person name="Jorgensen S.L."/>
            <person name="Zaremba-Niedzwiedzka K."/>
            <person name="Martijn J."/>
            <person name="Lind A.E."/>
            <person name="van Eijk R."/>
            <person name="Schleper C."/>
            <person name="Guy L."/>
            <person name="Ettema T.J."/>
        </authorList>
    </citation>
    <scope>NUCLEOTIDE SEQUENCE</scope>
</reference>
<evidence type="ECO:0000313" key="1">
    <source>
        <dbReference type="EMBL" id="KKN60182.1"/>
    </source>
</evidence>
<name>A0A0F9SCZ7_9ZZZZ</name>
<accession>A0A0F9SCZ7</accession>
<dbReference type="EMBL" id="LAZR01000703">
    <property type="protein sequence ID" value="KKN60182.1"/>
    <property type="molecule type" value="Genomic_DNA"/>
</dbReference>
<proteinExistence type="predicted"/>
<gene>
    <name evidence="1" type="ORF">LCGC14_0534730</name>
</gene>
<protein>
    <submittedName>
        <fullName evidence="1">Uncharacterized protein</fullName>
    </submittedName>
</protein>
<organism evidence="1">
    <name type="scientific">marine sediment metagenome</name>
    <dbReference type="NCBI Taxonomy" id="412755"/>
    <lineage>
        <taxon>unclassified sequences</taxon>
        <taxon>metagenomes</taxon>
        <taxon>ecological metagenomes</taxon>
    </lineage>
</organism>
<sequence length="59" mass="7105">MINQLEMMWSSRDFEEMEIYSPVFSKCIGSLSQNGYDKDVLRFYVEEFIEVSNYYKEAN</sequence>
<comment type="caution">
    <text evidence="1">The sequence shown here is derived from an EMBL/GenBank/DDBJ whole genome shotgun (WGS) entry which is preliminary data.</text>
</comment>